<proteinExistence type="predicted"/>
<accession>A0AAV7UEN4</accession>
<evidence type="ECO:0000313" key="3">
    <source>
        <dbReference type="Proteomes" id="UP001066276"/>
    </source>
</evidence>
<dbReference type="AlphaFoldDB" id="A0AAV7UEN4"/>
<name>A0AAV7UEN4_PLEWA</name>
<sequence length="133" mass="14068">MVAPSQAIGGSKEGAGMEKAFPPPLSGEEQLAPLQVQIPTVADAEAQDSLPKAVVEESAQANKTRARRLASVFGPQYAAKLCLASHQNATITLCMTDDITGVCFVVNIVLHTLFPSAKFKAACLGAELHWKHL</sequence>
<reference evidence="2" key="1">
    <citation type="journal article" date="2022" name="bioRxiv">
        <title>Sequencing and chromosome-scale assembly of the giantPleurodeles waltlgenome.</title>
        <authorList>
            <person name="Brown T."/>
            <person name="Elewa A."/>
            <person name="Iarovenko S."/>
            <person name="Subramanian E."/>
            <person name="Araus A.J."/>
            <person name="Petzold A."/>
            <person name="Susuki M."/>
            <person name="Suzuki K.-i.T."/>
            <person name="Hayashi T."/>
            <person name="Toyoda A."/>
            <person name="Oliveira C."/>
            <person name="Osipova E."/>
            <person name="Leigh N.D."/>
            <person name="Simon A."/>
            <person name="Yun M.H."/>
        </authorList>
    </citation>
    <scope>NUCLEOTIDE SEQUENCE</scope>
    <source>
        <strain evidence="2">20211129_DDA</strain>
        <tissue evidence="2">Liver</tissue>
    </source>
</reference>
<keyword evidence="3" id="KW-1185">Reference proteome</keyword>
<organism evidence="2 3">
    <name type="scientific">Pleurodeles waltl</name>
    <name type="common">Iberian ribbed newt</name>
    <dbReference type="NCBI Taxonomy" id="8319"/>
    <lineage>
        <taxon>Eukaryota</taxon>
        <taxon>Metazoa</taxon>
        <taxon>Chordata</taxon>
        <taxon>Craniata</taxon>
        <taxon>Vertebrata</taxon>
        <taxon>Euteleostomi</taxon>
        <taxon>Amphibia</taxon>
        <taxon>Batrachia</taxon>
        <taxon>Caudata</taxon>
        <taxon>Salamandroidea</taxon>
        <taxon>Salamandridae</taxon>
        <taxon>Pleurodelinae</taxon>
        <taxon>Pleurodeles</taxon>
    </lineage>
</organism>
<gene>
    <name evidence="2" type="ORF">NDU88_003920</name>
</gene>
<protein>
    <submittedName>
        <fullName evidence="2">Uncharacterized protein</fullName>
    </submittedName>
</protein>
<dbReference type="Proteomes" id="UP001066276">
    <property type="component" value="Chromosome 3_1"/>
</dbReference>
<comment type="caution">
    <text evidence="2">The sequence shown here is derived from an EMBL/GenBank/DDBJ whole genome shotgun (WGS) entry which is preliminary data.</text>
</comment>
<dbReference type="EMBL" id="JANPWB010000005">
    <property type="protein sequence ID" value="KAJ1187141.1"/>
    <property type="molecule type" value="Genomic_DNA"/>
</dbReference>
<feature type="region of interest" description="Disordered" evidence="1">
    <location>
        <begin position="1"/>
        <end position="27"/>
    </location>
</feature>
<evidence type="ECO:0000256" key="1">
    <source>
        <dbReference type="SAM" id="MobiDB-lite"/>
    </source>
</evidence>
<evidence type="ECO:0000313" key="2">
    <source>
        <dbReference type="EMBL" id="KAJ1187141.1"/>
    </source>
</evidence>